<keyword evidence="1" id="KW-0472">Membrane</keyword>
<gene>
    <name evidence="2" type="primary">cadD</name>
    <name evidence="2" type="ordered locus">sce4012</name>
</gene>
<dbReference type="Pfam" id="PF03596">
    <property type="entry name" value="Cad"/>
    <property type="match status" value="1"/>
</dbReference>
<keyword evidence="1" id="KW-1133">Transmembrane helix</keyword>
<dbReference type="AlphaFoldDB" id="A9EQR2"/>
<evidence type="ECO:0000313" key="3">
    <source>
        <dbReference type="Proteomes" id="UP000002139"/>
    </source>
</evidence>
<reference evidence="2 3" key="1">
    <citation type="journal article" date="2007" name="Nat. Biotechnol.">
        <title>Complete genome sequence of the myxobacterium Sorangium cellulosum.</title>
        <authorList>
            <person name="Schneiker S."/>
            <person name="Perlova O."/>
            <person name="Kaiser O."/>
            <person name="Gerth K."/>
            <person name="Alici A."/>
            <person name="Altmeyer M.O."/>
            <person name="Bartels D."/>
            <person name="Bekel T."/>
            <person name="Beyer S."/>
            <person name="Bode E."/>
            <person name="Bode H.B."/>
            <person name="Bolten C.J."/>
            <person name="Choudhuri J.V."/>
            <person name="Doss S."/>
            <person name="Elnakady Y.A."/>
            <person name="Frank B."/>
            <person name="Gaigalat L."/>
            <person name="Goesmann A."/>
            <person name="Groeger C."/>
            <person name="Gross F."/>
            <person name="Jelsbak L."/>
            <person name="Jelsbak L."/>
            <person name="Kalinowski J."/>
            <person name="Kegler C."/>
            <person name="Knauber T."/>
            <person name="Konietzny S."/>
            <person name="Kopp M."/>
            <person name="Krause L."/>
            <person name="Krug D."/>
            <person name="Linke B."/>
            <person name="Mahmud T."/>
            <person name="Martinez-Arias R."/>
            <person name="McHardy A.C."/>
            <person name="Merai M."/>
            <person name="Meyer F."/>
            <person name="Mormann S."/>
            <person name="Munoz-Dorado J."/>
            <person name="Perez J."/>
            <person name="Pradella S."/>
            <person name="Rachid S."/>
            <person name="Raddatz G."/>
            <person name="Rosenau F."/>
            <person name="Rueckert C."/>
            <person name="Sasse F."/>
            <person name="Scharfe M."/>
            <person name="Schuster S.C."/>
            <person name="Suen G."/>
            <person name="Treuner-Lange A."/>
            <person name="Velicer G.J."/>
            <person name="Vorholter F.-J."/>
            <person name="Weissman K.J."/>
            <person name="Welch R.D."/>
            <person name="Wenzel S.C."/>
            <person name="Whitworth D.E."/>
            <person name="Wilhelm S."/>
            <person name="Wittmann C."/>
            <person name="Bloecker H."/>
            <person name="Puehler A."/>
            <person name="Mueller R."/>
        </authorList>
    </citation>
    <scope>NUCLEOTIDE SEQUENCE [LARGE SCALE GENOMIC DNA]</scope>
    <source>
        <strain evidence="3">So ce56</strain>
    </source>
</reference>
<dbReference type="InterPro" id="IPR004676">
    <property type="entry name" value="Cd-R_transporter"/>
</dbReference>
<dbReference type="eggNOG" id="COG4300">
    <property type="taxonomic scope" value="Bacteria"/>
</dbReference>
<dbReference type="KEGG" id="scl:sce4012"/>
<keyword evidence="1" id="KW-0812">Transmembrane</keyword>
<feature type="transmembrane region" description="Helical" evidence="1">
    <location>
        <begin position="99"/>
        <end position="119"/>
    </location>
</feature>
<feature type="transmembrane region" description="Helical" evidence="1">
    <location>
        <begin position="222"/>
        <end position="242"/>
    </location>
</feature>
<dbReference type="EMBL" id="AM746676">
    <property type="protein sequence ID" value="CAN94172.1"/>
    <property type="molecule type" value="Genomic_DNA"/>
</dbReference>
<evidence type="ECO:0000313" key="2">
    <source>
        <dbReference type="EMBL" id="CAN94172.1"/>
    </source>
</evidence>
<name>A9EQR2_SORC5</name>
<proteinExistence type="predicted"/>
<dbReference type="BioCyc" id="SCEL448385:SCE_RS20600-MONOMER"/>
<dbReference type="HOGENOM" id="CLU_071117_1_0_7"/>
<feature type="transmembrane region" description="Helical" evidence="1">
    <location>
        <begin position="71"/>
        <end position="93"/>
    </location>
</feature>
<protein>
    <submittedName>
        <fullName evidence="2">Cadmium resistance transporter, putative</fullName>
    </submittedName>
</protein>
<accession>A9EQR2</accession>
<feature type="transmembrane region" description="Helical" evidence="1">
    <location>
        <begin position="34"/>
        <end position="59"/>
    </location>
</feature>
<dbReference type="Proteomes" id="UP000002139">
    <property type="component" value="Chromosome"/>
</dbReference>
<evidence type="ECO:0000256" key="1">
    <source>
        <dbReference type="SAM" id="Phobius"/>
    </source>
</evidence>
<organism evidence="2 3">
    <name type="scientific">Sorangium cellulosum (strain So ce56)</name>
    <name type="common">Polyangium cellulosum (strain So ce56)</name>
    <dbReference type="NCBI Taxonomy" id="448385"/>
    <lineage>
        <taxon>Bacteria</taxon>
        <taxon>Pseudomonadati</taxon>
        <taxon>Myxococcota</taxon>
        <taxon>Polyangia</taxon>
        <taxon>Polyangiales</taxon>
        <taxon>Polyangiaceae</taxon>
        <taxon>Sorangium</taxon>
    </lineage>
</organism>
<sequence>MSSGVGRFGAAPAPRRADASRGRWYVRGRAMEQILPILGVSVVVFVSTNIDDILLLSAFFADPGFTPAQVVAGQFLGIAALVIASAACALLAVRVPDGWIGLLGLAPLALGLRGLWALWRGSRAREAGVASGADEADAAESARGRHGSSASRFKVIAVAGVTLANGGDNLGVYIPLFSSSPAHIPLHAAVFAVMTGAFCAFGHRLVNHPILGTRIRRFGRAALPFVLIGLGLWILSDALVLVRAG</sequence>
<keyword evidence="3" id="KW-1185">Reference proteome</keyword>
<dbReference type="STRING" id="448385.sce4012"/>
<feature type="transmembrane region" description="Helical" evidence="1">
    <location>
        <begin position="182"/>
        <end position="201"/>
    </location>
</feature>